<dbReference type="EMBL" id="CP133623">
    <property type="protein sequence ID" value="WMV58869.1"/>
    <property type="molecule type" value="Genomic_DNA"/>
</dbReference>
<sequence length="319" mass="34717">MALSKFKGEVMGVYGELGQESRLIFGVGTLRCEIAPPGRFAYDTGTERDTLRCWTWVAFWSTGLRAARLVLGVWFPARYWVSHFAGEEDVSTGVVLFLLVQSSDEVSSISSSTSSGHIVTKFWLESVALLGHIVSSDGIRVDTQKIEALQNCSRPTSPTDIRSFLGLAGYYRRELESEVDDWVYLKVAPMKGVMKFGKKGKLSPRYIDRYCISKRMGNVAYEYHLPQEEFMFLHWIWRGHRFSANGGGGGGRGGSGGAGGGSDGGSGFGIGDGEGHASSETAAVVVKMVLVVLALEVRKGMGSDCSRWDSQVIGIGEVE</sequence>
<evidence type="ECO:0000313" key="4">
    <source>
        <dbReference type="Proteomes" id="UP001234989"/>
    </source>
</evidence>
<evidence type="ECO:0000256" key="1">
    <source>
        <dbReference type="SAM" id="MobiDB-lite"/>
    </source>
</evidence>
<reference evidence="3" key="1">
    <citation type="submission" date="2023-08" db="EMBL/GenBank/DDBJ databases">
        <title>A de novo genome assembly of Solanum verrucosum Schlechtendal, a Mexican diploid species geographically isolated from the other diploid A-genome species in potato relatives.</title>
        <authorList>
            <person name="Hosaka K."/>
        </authorList>
    </citation>
    <scope>NUCLEOTIDE SEQUENCE</scope>
    <source>
        <tissue evidence="3">Young leaves</tissue>
    </source>
</reference>
<proteinExistence type="predicted"/>
<dbReference type="Gene3D" id="3.30.70.270">
    <property type="match status" value="1"/>
</dbReference>
<dbReference type="InterPro" id="IPR043502">
    <property type="entry name" value="DNA/RNA_pol_sf"/>
</dbReference>
<accession>A0AAF0V7N5</accession>
<dbReference type="AlphaFoldDB" id="A0AAF0V7N5"/>
<feature type="domain" description="Tf2-1-like SH3-like" evidence="2">
    <location>
        <begin position="181"/>
        <end position="228"/>
    </location>
</feature>
<dbReference type="InterPro" id="IPR056924">
    <property type="entry name" value="SH3_Tf2-1"/>
</dbReference>
<name>A0AAF0V7N5_SOLVR</name>
<gene>
    <name evidence="3" type="ORF">MTR67_052254</name>
</gene>
<dbReference type="PANTHER" id="PTHR46148">
    <property type="entry name" value="CHROMO DOMAIN-CONTAINING PROTEIN"/>
    <property type="match status" value="1"/>
</dbReference>
<dbReference type="Proteomes" id="UP001234989">
    <property type="component" value="Chromosome 12"/>
</dbReference>
<feature type="region of interest" description="Disordered" evidence="1">
    <location>
        <begin position="248"/>
        <end position="272"/>
    </location>
</feature>
<dbReference type="InterPro" id="IPR043128">
    <property type="entry name" value="Rev_trsase/Diguanyl_cyclase"/>
</dbReference>
<dbReference type="Pfam" id="PF24626">
    <property type="entry name" value="SH3_Tf2-1"/>
    <property type="match status" value="1"/>
</dbReference>
<dbReference type="SUPFAM" id="SSF56672">
    <property type="entry name" value="DNA/RNA polymerases"/>
    <property type="match status" value="1"/>
</dbReference>
<dbReference type="PANTHER" id="PTHR46148:SF56">
    <property type="entry name" value="RETROTRANSPOSON PROTEIN"/>
    <property type="match status" value="1"/>
</dbReference>
<keyword evidence="4" id="KW-1185">Reference proteome</keyword>
<evidence type="ECO:0000313" key="3">
    <source>
        <dbReference type="EMBL" id="WMV58869.1"/>
    </source>
</evidence>
<organism evidence="3 4">
    <name type="scientific">Solanum verrucosum</name>
    <dbReference type="NCBI Taxonomy" id="315347"/>
    <lineage>
        <taxon>Eukaryota</taxon>
        <taxon>Viridiplantae</taxon>
        <taxon>Streptophyta</taxon>
        <taxon>Embryophyta</taxon>
        <taxon>Tracheophyta</taxon>
        <taxon>Spermatophyta</taxon>
        <taxon>Magnoliopsida</taxon>
        <taxon>eudicotyledons</taxon>
        <taxon>Gunneridae</taxon>
        <taxon>Pentapetalae</taxon>
        <taxon>asterids</taxon>
        <taxon>lamiids</taxon>
        <taxon>Solanales</taxon>
        <taxon>Solanaceae</taxon>
        <taxon>Solanoideae</taxon>
        <taxon>Solaneae</taxon>
        <taxon>Solanum</taxon>
    </lineage>
</organism>
<protein>
    <recommendedName>
        <fullName evidence="2">Tf2-1-like SH3-like domain-containing protein</fullName>
    </recommendedName>
</protein>
<evidence type="ECO:0000259" key="2">
    <source>
        <dbReference type="Pfam" id="PF24626"/>
    </source>
</evidence>